<accession>A0A8T1NNZ8</accession>
<reference evidence="1" key="1">
    <citation type="submission" date="2020-12" db="EMBL/GenBank/DDBJ databases">
        <title>WGS assembly of Carya illinoinensis cv. Pawnee.</title>
        <authorList>
            <person name="Platts A."/>
            <person name="Shu S."/>
            <person name="Wright S."/>
            <person name="Barry K."/>
            <person name="Edger P."/>
            <person name="Pires J.C."/>
            <person name="Schmutz J."/>
        </authorList>
    </citation>
    <scope>NUCLEOTIDE SEQUENCE</scope>
    <source>
        <tissue evidence="1">Leaf</tissue>
    </source>
</reference>
<gene>
    <name evidence="1" type="ORF">CIPAW_13G022500</name>
</gene>
<sequence length="115" mass="12764">MNKKLTCKGYIRNRIRCIAQGINSAISSIEKEKKKKNSAVSLSSRSNSVLSKLNLSFLPNPSQTQGNYPSNAQPPSDVTTKIIARRYSPLPPSRSSRSTLHYQAAALVGYDHNEW</sequence>
<evidence type="ECO:0000313" key="1">
    <source>
        <dbReference type="EMBL" id="KAG6630500.1"/>
    </source>
</evidence>
<comment type="caution">
    <text evidence="1">The sequence shown here is derived from an EMBL/GenBank/DDBJ whole genome shotgun (WGS) entry which is preliminary data.</text>
</comment>
<dbReference type="AlphaFoldDB" id="A0A8T1NNZ8"/>
<name>A0A8T1NNZ8_CARIL</name>
<dbReference type="Proteomes" id="UP000811609">
    <property type="component" value="Chromosome 13"/>
</dbReference>
<evidence type="ECO:0000313" key="2">
    <source>
        <dbReference type="Proteomes" id="UP000811609"/>
    </source>
</evidence>
<organism evidence="1 2">
    <name type="scientific">Carya illinoinensis</name>
    <name type="common">Pecan</name>
    <dbReference type="NCBI Taxonomy" id="32201"/>
    <lineage>
        <taxon>Eukaryota</taxon>
        <taxon>Viridiplantae</taxon>
        <taxon>Streptophyta</taxon>
        <taxon>Embryophyta</taxon>
        <taxon>Tracheophyta</taxon>
        <taxon>Spermatophyta</taxon>
        <taxon>Magnoliopsida</taxon>
        <taxon>eudicotyledons</taxon>
        <taxon>Gunneridae</taxon>
        <taxon>Pentapetalae</taxon>
        <taxon>rosids</taxon>
        <taxon>fabids</taxon>
        <taxon>Fagales</taxon>
        <taxon>Juglandaceae</taxon>
        <taxon>Carya</taxon>
    </lineage>
</organism>
<keyword evidence="2" id="KW-1185">Reference proteome</keyword>
<dbReference type="EMBL" id="CM031821">
    <property type="protein sequence ID" value="KAG6630500.1"/>
    <property type="molecule type" value="Genomic_DNA"/>
</dbReference>
<proteinExistence type="predicted"/>
<protein>
    <submittedName>
        <fullName evidence="1">Uncharacterized protein</fullName>
    </submittedName>
</protein>